<evidence type="ECO:0000313" key="4">
    <source>
        <dbReference type="Proteomes" id="UP000015441"/>
    </source>
</evidence>
<dbReference type="InterPro" id="IPR020568">
    <property type="entry name" value="Ribosomal_Su5_D2-typ_SF"/>
</dbReference>
<comment type="similarity">
    <text evidence="1">Belongs to the IMPACT family.</text>
</comment>
<dbReference type="GO" id="GO:0005737">
    <property type="term" value="C:cytoplasm"/>
    <property type="evidence" value="ECO:0007669"/>
    <property type="project" value="TreeGrafter"/>
</dbReference>
<evidence type="ECO:0000256" key="1">
    <source>
        <dbReference type="ARBA" id="ARBA00007665"/>
    </source>
</evidence>
<dbReference type="GO" id="GO:0140469">
    <property type="term" value="P:GCN2-mediated signaling"/>
    <property type="evidence" value="ECO:0007669"/>
    <property type="project" value="TreeGrafter"/>
</dbReference>
<dbReference type="GO" id="GO:0006446">
    <property type="term" value="P:regulation of translational initiation"/>
    <property type="evidence" value="ECO:0007669"/>
    <property type="project" value="TreeGrafter"/>
</dbReference>
<dbReference type="InterPro" id="IPR020569">
    <property type="entry name" value="UPF0029_Impact_CS"/>
</dbReference>
<name>N1JMW4_BLUG1</name>
<keyword evidence="4" id="KW-1185">Reference proteome</keyword>
<dbReference type="EMBL" id="CAUH01005579">
    <property type="protein sequence ID" value="CCU81916.1"/>
    <property type="molecule type" value="Genomic_DNA"/>
</dbReference>
<dbReference type="Proteomes" id="UP000015441">
    <property type="component" value="Unassembled WGS sequence"/>
</dbReference>
<dbReference type="PANTHER" id="PTHR16301">
    <property type="entry name" value="IMPACT-RELATED"/>
    <property type="match status" value="1"/>
</dbReference>
<dbReference type="Pfam" id="PF01205">
    <property type="entry name" value="Impact_N"/>
    <property type="match status" value="1"/>
</dbReference>
<feature type="domain" description="Impact N-terminal" evidence="2">
    <location>
        <begin position="257"/>
        <end position="364"/>
    </location>
</feature>
<dbReference type="PANTHER" id="PTHR16301:SF4">
    <property type="entry name" value="IMPACT N-TERMINAL DOMAIN-CONTAINING PROTEIN"/>
    <property type="match status" value="1"/>
</dbReference>
<reference evidence="3 4" key="1">
    <citation type="journal article" date="2010" name="Science">
        <title>Genome expansion and gene loss in powdery mildew fungi reveal tradeoffs in extreme parasitism.</title>
        <authorList>
            <person name="Spanu P.D."/>
            <person name="Abbott J.C."/>
            <person name="Amselem J."/>
            <person name="Burgis T.A."/>
            <person name="Soanes D.M."/>
            <person name="Stueber K."/>
            <person name="Ver Loren van Themaat E."/>
            <person name="Brown J.K.M."/>
            <person name="Butcher S.A."/>
            <person name="Gurr S.J."/>
            <person name="Lebrun M.-H."/>
            <person name="Ridout C.J."/>
            <person name="Schulze-Lefert P."/>
            <person name="Talbot N.J."/>
            <person name="Ahmadinejad N."/>
            <person name="Ametz C."/>
            <person name="Barton G.R."/>
            <person name="Benjdia M."/>
            <person name="Bidzinski P."/>
            <person name="Bindschedler L.V."/>
            <person name="Both M."/>
            <person name="Brewer M.T."/>
            <person name="Cadle-Davidson L."/>
            <person name="Cadle-Davidson M.M."/>
            <person name="Collemare J."/>
            <person name="Cramer R."/>
            <person name="Frenkel O."/>
            <person name="Godfrey D."/>
            <person name="Harriman J."/>
            <person name="Hoede C."/>
            <person name="King B.C."/>
            <person name="Klages S."/>
            <person name="Kleemann J."/>
            <person name="Knoll D."/>
            <person name="Koti P.S."/>
            <person name="Kreplak J."/>
            <person name="Lopez-Ruiz F.J."/>
            <person name="Lu X."/>
            <person name="Maekawa T."/>
            <person name="Mahanil S."/>
            <person name="Micali C."/>
            <person name="Milgroom M.G."/>
            <person name="Montana G."/>
            <person name="Noir S."/>
            <person name="O'Connell R.J."/>
            <person name="Oberhaensli S."/>
            <person name="Parlange F."/>
            <person name="Pedersen C."/>
            <person name="Quesneville H."/>
            <person name="Reinhardt R."/>
            <person name="Rott M."/>
            <person name="Sacristan S."/>
            <person name="Schmidt S.M."/>
            <person name="Schoen M."/>
            <person name="Skamnioti P."/>
            <person name="Sommer H."/>
            <person name="Stephens A."/>
            <person name="Takahara H."/>
            <person name="Thordal-Christensen H."/>
            <person name="Vigouroux M."/>
            <person name="Wessling R."/>
            <person name="Wicker T."/>
            <person name="Panstruga R."/>
        </authorList>
    </citation>
    <scope>NUCLEOTIDE SEQUENCE [LARGE SCALE GENOMIC DNA]</scope>
    <source>
        <strain evidence="3">DH14</strain>
    </source>
</reference>
<gene>
    <name evidence="3" type="ORF">BGHDH14_bgh03448</name>
</gene>
<accession>N1JMW4</accession>
<dbReference type="Gene3D" id="3.30.230.30">
    <property type="entry name" value="Impact, N-terminal domain"/>
    <property type="match status" value="1"/>
</dbReference>
<dbReference type="InParanoid" id="N1JMW4"/>
<dbReference type="AlphaFoldDB" id="N1JMW4"/>
<dbReference type="InterPro" id="IPR023582">
    <property type="entry name" value="Impact"/>
</dbReference>
<dbReference type="HOGENOM" id="CLU_031573_0_0_1"/>
<protein>
    <submittedName>
        <fullName evidence="3">UPF0029 Superfamily protein</fullName>
    </submittedName>
</protein>
<dbReference type="PROSITE" id="PS00910">
    <property type="entry name" value="UPF0029"/>
    <property type="match status" value="1"/>
</dbReference>
<dbReference type="InterPro" id="IPR001498">
    <property type="entry name" value="Impact_N"/>
</dbReference>
<evidence type="ECO:0000259" key="2">
    <source>
        <dbReference type="Pfam" id="PF01205"/>
    </source>
</evidence>
<comment type="caution">
    <text evidence="3">The sequence shown here is derived from an EMBL/GenBank/DDBJ whole genome shotgun (WGS) entry which is preliminary data.</text>
</comment>
<dbReference type="OrthoDB" id="514070at2759"/>
<evidence type="ECO:0000313" key="3">
    <source>
        <dbReference type="EMBL" id="CCU81916.1"/>
    </source>
</evidence>
<organism evidence="3 4">
    <name type="scientific">Blumeria graminis f. sp. hordei (strain DH14)</name>
    <name type="common">Barley powdery mildew</name>
    <name type="synonym">Oidium monilioides f. sp. hordei</name>
    <dbReference type="NCBI Taxonomy" id="546991"/>
    <lineage>
        <taxon>Eukaryota</taxon>
        <taxon>Fungi</taxon>
        <taxon>Dikarya</taxon>
        <taxon>Ascomycota</taxon>
        <taxon>Pezizomycotina</taxon>
        <taxon>Leotiomycetes</taxon>
        <taxon>Erysiphales</taxon>
        <taxon>Erysiphaceae</taxon>
        <taxon>Blumeria</taxon>
        <taxon>Blumeria hordei</taxon>
    </lineage>
</organism>
<dbReference type="InterPro" id="IPR036956">
    <property type="entry name" value="Impact_N_sf"/>
</dbReference>
<dbReference type="STRING" id="546991.N1JMW4"/>
<proteinExistence type="inferred from homology"/>
<sequence>MSSQANIQDLLRLLTTGRKRISLIDAMARVKMLQTVNLGSIFDIASSDTKTLSTALGDEKVARSLLAACKLFIKEREMVAGEQHKRPATQSFSSAKRPRYLYELPTQPQTPVAMESSLQLPTECQDEVAIQRAELLTSHASLMLAFAVQLLKYTFPLQPLSSRLSLGLAAVSLYFDAMPRGKGKNVMIGESGYPQVRILGQDVSVLKRGSCKGPEKHHDEQDIIDADTATPSCESSVGQAATALRTQWTVSAPVVSKQSRFIARSIAITDASQATSNLRDLLANNEALLNASHNMMAWRVLGESGVILEGFQDDGETGGGRHILGLLRAQKLSGILLIVSRWYGGVFLGPDRWRIISQVSHDALSQRLRVKGRLGSEALWGLDLGSSGTGENSPLVISKPEEARVCLLKSFASPPLASHASRKGAQALRGSGAEENLELLLGALDLLFSSWAEHVSPDELDRKALAWYSRMRPKVSAGSRGWSDEGLVQLSGILALRKT</sequence>
<dbReference type="eggNOG" id="KOG3299">
    <property type="taxonomic scope" value="Eukaryota"/>
</dbReference>
<dbReference type="SUPFAM" id="SSF54211">
    <property type="entry name" value="Ribosomal protein S5 domain 2-like"/>
    <property type="match status" value="1"/>
</dbReference>